<feature type="transmembrane region" description="Helical" evidence="6">
    <location>
        <begin position="279"/>
        <end position="298"/>
    </location>
</feature>
<dbReference type="Pfam" id="PF20684">
    <property type="entry name" value="Fung_rhodopsin"/>
    <property type="match status" value="1"/>
</dbReference>
<keyword evidence="2 6" id="KW-0812">Transmembrane</keyword>
<comment type="subcellular location">
    <subcellularLocation>
        <location evidence="1">Membrane</location>
        <topology evidence="1">Multi-pass membrane protein</topology>
    </subcellularLocation>
</comment>
<evidence type="ECO:0000256" key="2">
    <source>
        <dbReference type="ARBA" id="ARBA00022692"/>
    </source>
</evidence>
<evidence type="ECO:0000256" key="6">
    <source>
        <dbReference type="SAM" id="Phobius"/>
    </source>
</evidence>
<name>A0ABR2UPY8_9PEZI</name>
<dbReference type="InterPro" id="IPR052337">
    <property type="entry name" value="SAT4-like"/>
</dbReference>
<comment type="similarity">
    <text evidence="5">Belongs to the SAT4 family.</text>
</comment>
<dbReference type="PANTHER" id="PTHR33048:SF96">
    <property type="entry name" value="INTEGRAL MEMBRANE PROTEIN"/>
    <property type="match status" value="1"/>
</dbReference>
<dbReference type="InterPro" id="IPR049326">
    <property type="entry name" value="Rhodopsin_dom_fungi"/>
</dbReference>
<evidence type="ECO:0000256" key="5">
    <source>
        <dbReference type="ARBA" id="ARBA00038359"/>
    </source>
</evidence>
<feature type="domain" description="Rhodopsin" evidence="7">
    <location>
        <begin position="55"/>
        <end position="301"/>
    </location>
</feature>
<protein>
    <recommendedName>
        <fullName evidence="7">Rhodopsin domain-containing protein</fullName>
    </recommendedName>
</protein>
<accession>A0ABR2UPY8</accession>
<feature type="transmembrane region" description="Helical" evidence="6">
    <location>
        <begin position="36"/>
        <end position="59"/>
    </location>
</feature>
<sequence>MGLYSDPPTSEQFAEAQRLAVLAYEQPTIGPAQRGAAIVGITVALWPLAFIVLTLRVWVRAWYMRSIKAWGFDDSLSVIGFLLYTAAAAFALIDVHFGMGITEETIRADERIELDALVVRAMEYFTYWEVLVLISTCVIKAAISMALMRITTERKFRIPLWVVTTSSGFVGFGALLSVLVSCRPIQAAWNAHLGQCLPSSLVENLSYALSAIAIPTDFICAIIPYFVVRDLQMSYRTKRALVVVMGLGIVAGVGTVARVPYFKTYTEKDDKLYSISNLMIWTMLENGLGIIAGCLPPLGKLYGVIRSGSGYTDRSVPSKPVIVGGHTIGGTPFTVPSQQELFAPKDKGYSTAFASRGTGKWDRLEDEELPPHTITAETMVRIESETVNDAHELSLYPSRAAK</sequence>
<organism evidence="8 9">
    <name type="scientific">Seiridium unicorne</name>
    <dbReference type="NCBI Taxonomy" id="138068"/>
    <lineage>
        <taxon>Eukaryota</taxon>
        <taxon>Fungi</taxon>
        <taxon>Dikarya</taxon>
        <taxon>Ascomycota</taxon>
        <taxon>Pezizomycotina</taxon>
        <taxon>Sordariomycetes</taxon>
        <taxon>Xylariomycetidae</taxon>
        <taxon>Amphisphaeriales</taxon>
        <taxon>Sporocadaceae</taxon>
        <taxon>Seiridium</taxon>
    </lineage>
</organism>
<evidence type="ECO:0000256" key="1">
    <source>
        <dbReference type="ARBA" id="ARBA00004141"/>
    </source>
</evidence>
<feature type="transmembrane region" description="Helical" evidence="6">
    <location>
        <begin position="125"/>
        <end position="148"/>
    </location>
</feature>
<feature type="transmembrane region" description="Helical" evidence="6">
    <location>
        <begin position="207"/>
        <end position="228"/>
    </location>
</feature>
<feature type="transmembrane region" description="Helical" evidence="6">
    <location>
        <begin position="71"/>
        <end position="93"/>
    </location>
</feature>
<evidence type="ECO:0000313" key="9">
    <source>
        <dbReference type="Proteomes" id="UP001408356"/>
    </source>
</evidence>
<evidence type="ECO:0000259" key="7">
    <source>
        <dbReference type="Pfam" id="PF20684"/>
    </source>
</evidence>
<reference evidence="8 9" key="1">
    <citation type="journal article" date="2024" name="J. Plant Pathol.">
        <title>Sequence and assembly of the genome of Seiridium unicorne, isolate CBS 538.82, causal agent of cypress canker disease.</title>
        <authorList>
            <person name="Scali E."/>
            <person name="Rocca G.D."/>
            <person name="Danti R."/>
            <person name="Garbelotto M."/>
            <person name="Barberini S."/>
            <person name="Baroncelli R."/>
            <person name="Emiliani G."/>
        </authorList>
    </citation>
    <scope>NUCLEOTIDE SEQUENCE [LARGE SCALE GENOMIC DNA]</scope>
    <source>
        <strain evidence="8 9">BM-138-508</strain>
    </source>
</reference>
<gene>
    <name evidence="8" type="ORF">SUNI508_09517</name>
</gene>
<evidence type="ECO:0000313" key="8">
    <source>
        <dbReference type="EMBL" id="KAK9416607.1"/>
    </source>
</evidence>
<dbReference type="PANTHER" id="PTHR33048">
    <property type="entry name" value="PTH11-LIKE INTEGRAL MEMBRANE PROTEIN (AFU_ORTHOLOGUE AFUA_5G11245)"/>
    <property type="match status" value="1"/>
</dbReference>
<proteinExistence type="inferred from homology"/>
<comment type="caution">
    <text evidence="8">The sequence shown here is derived from an EMBL/GenBank/DDBJ whole genome shotgun (WGS) entry which is preliminary data.</text>
</comment>
<keyword evidence="4 6" id="KW-0472">Membrane</keyword>
<keyword evidence="3 6" id="KW-1133">Transmembrane helix</keyword>
<evidence type="ECO:0000256" key="4">
    <source>
        <dbReference type="ARBA" id="ARBA00023136"/>
    </source>
</evidence>
<dbReference type="EMBL" id="JARVKF010000405">
    <property type="protein sequence ID" value="KAK9416607.1"/>
    <property type="molecule type" value="Genomic_DNA"/>
</dbReference>
<feature type="transmembrane region" description="Helical" evidence="6">
    <location>
        <begin position="160"/>
        <end position="180"/>
    </location>
</feature>
<feature type="transmembrane region" description="Helical" evidence="6">
    <location>
        <begin position="240"/>
        <end position="259"/>
    </location>
</feature>
<dbReference type="Proteomes" id="UP001408356">
    <property type="component" value="Unassembled WGS sequence"/>
</dbReference>
<evidence type="ECO:0000256" key="3">
    <source>
        <dbReference type="ARBA" id="ARBA00022989"/>
    </source>
</evidence>
<keyword evidence="9" id="KW-1185">Reference proteome</keyword>